<dbReference type="AlphaFoldDB" id="A0A4U5LW24"/>
<accession>A0A4U5LW24</accession>
<organism evidence="1 2">
    <name type="scientific">Steinernema carpocapsae</name>
    <name type="common">Entomopathogenic nematode</name>
    <dbReference type="NCBI Taxonomy" id="34508"/>
    <lineage>
        <taxon>Eukaryota</taxon>
        <taxon>Metazoa</taxon>
        <taxon>Ecdysozoa</taxon>
        <taxon>Nematoda</taxon>
        <taxon>Chromadorea</taxon>
        <taxon>Rhabditida</taxon>
        <taxon>Tylenchina</taxon>
        <taxon>Panagrolaimomorpha</taxon>
        <taxon>Strongyloidoidea</taxon>
        <taxon>Steinernematidae</taxon>
        <taxon>Steinernema</taxon>
    </lineage>
</organism>
<proteinExistence type="predicted"/>
<dbReference type="Proteomes" id="UP000298663">
    <property type="component" value="Unassembled WGS sequence"/>
</dbReference>
<reference evidence="1 2" key="2">
    <citation type="journal article" date="2019" name="G3 (Bethesda)">
        <title>Hybrid Assembly of the Genome of the Entomopathogenic Nematode Steinernema carpocapsae Identifies the X-Chromosome.</title>
        <authorList>
            <person name="Serra L."/>
            <person name="Macchietto M."/>
            <person name="Macias-Munoz A."/>
            <person name="McGill C.J."/>
            <person name="Rodriguez I.M."/>
            <person name="Rodriguez B."/>
            <person name="Murad R."/>
            <person name="Mortazavi A."/>
        </authorList>
    </citation>
    <scope>NUCLEOTIDE SEQUENCE [LARGE SCALE GENOMIC DNA]</scope>
    <source>
        <strain evidence="1 2">ALL</strain>
    </source>
</reference>
<sequence length="157" mass="18244">MDILRENLCKQLFHIFCERVDHSRSALGSRVLLFIRLRGSRTGEVRVRRRTSHSQDISEMQVSDRDLRVLSNECVQGGECFGNCKAMLKCRLCEQCILEDDRADLAQAYSEHVSKGAMRRLLPSTTIRFPKIALTQIDRLQTIWFDRKCKLDSAWCH</sequence>
<comment type="caution">
    <text evidence="1">The sequence shown here is derived from an EMBL/GenBank/DDBJ whole genome shotgun (WGS) entry which is preliminary data.</text>
</comment>
<evidence type="ECO:0000313" key="2">
    <source>
        <dbReference type="Proteomes" id="UP000298663"/>
    </source>
</evidence>
<keyword evidence="2" id="KW-1185">Reference proteome</keyword>
<dbReference type="PANTHER" id="PTHR47113">
    <property type="entry name" value="LD09343P"/>
    <property type="match status" value="1"/>
</dbReference>
<dbReference type="PANTHER" id="PTHR47113:SF1">
    <property type="entry name" value="LD09343P"/>
    <property type="match status" value="1"/>
</dbReference>
<evidence type="ECO:0000313" key="1">
    <source>
        <dbReference type="EMBL" id="TKR60398.1"/>
    </source>
</evidence>
<dbReference type="EMBL" id="AZBU02000011">
    <property type="protein sequence ID" value="TKR60398.1"/>
    <property type="molecule type" value="Genomic_DNA"/>
</dbReference>
<dbReference type="InterPro" id="IPR053317">
    <property type="entry name" value="Tubulin_polyglutamylase"/>
</dbReference>
<dbReference type="OrthoDB" id="202825at2759"/>
<dbReference type="STRING" id="34508.A0A4U5LW24"/>
<gene>
    <name evidence="1" type="ORF">L596_027652</name>
</gene>
<name>A0A4U5LW24_STECR</name>
<protein>
    <submittedName>
        <fullName evidence="1">Uncharacterized protein</fullName>
    </submittedName>
</protein>
<reference evidence="1 2" key="1">
    <citation type="journal article" date="2015" name="Genome Biol.">
        <title>Comparative genomics of Steinernema reveals deeply conserved gene regulatory networks.</title>
        <authorList>
            <person name="Dillman A.R."/>
            <person name="Macchietto M."/>
            <person name="Porter C.F."/>
            <person name="Rogers A."/>
            <person name="Williams B."/>
            <person name="Antoshechkin I."/>
            <person name="Lee M.M."/>
            <person name="Goodwin Z."/>
            <person name="Lu X."/>
            <person name="Lewis E.E."/>
            <person name="Goodrich-Blair H."/>
            <person name="Stock S.P."/>
            <person name="Adams B.J."/>
            <person name="Sternberg P.W."/>
            <person name="Mortazavi A."/>
        </authorList>
    </citation>
    <scope>NUCLEOTIDE SEQUENCE [LARGE SCALE GENOMIC DNA]</scope>
    <source>
        <strain evidence="1 2">ALL</strain>
    </source>
</reference>